<dbReference type="InterPro" id="IPR005171">
    <property type="entry name" value="Cyt_c_oxidase_su4_prok"/>
</dbReference>
<gene>
    <name evidence="18" type="ORF">Y88_3499</name>
</gene>
<dbReference type="AlphaFoldDB" id="F1ZDX2"/>
<dbReference type="HOGENOM" id="CLU_140945_1_1_5"/>
<keyword evidence="6" id="KW-1003">Cell membrane</keyword>
<evidence type="ECO:0000256" key="2">
    <source>
        <dbReference type="ARBA" id="ARBA00008079"/>
    </source>
</evidence>
<evidence type="ECO:0000313" key="18">
    <source>
        <dbReference type="EMBL" id="EGD57191.1"/>
    </source>
</evidence>
<keyword evidence="10" id="KW-0560">Oxidoreductase</keyword>
<keyword evidence="19" id="KW-1185">Reference proteome</keyword>
<dbReference type="EMBL" id="AEWJ01000067">
    <property type="protein sequence ID" value="EGD57191.1"/>
    <property type="molecule type" value="Genomic_DNA"/>
</dbReference>
<dbReference type="GO" id="GO:0019646">
    <property type="term" value="P:aerobic electron transport chain"/>
    <property type="evidence" value="ECO:0007669"/>
    <property type="project" value="TreeGrafter"/>
</dbReference>
<evidence type="ECO:0000256" key="11">
    <source>
        <dbReference type="ARBA" id="ARBA00023136"/>
    </source>
</evidence>
<protein>
    <recommendedName>
        <fullName evidence="4">Cytochrome bo(3) ubiquinol oxidase subunit 4</fullName>
    </recommendedName>
    <alternativeName>
        <fullName evidence="16">Cytochrome o ubiquinol oxidase subunit 4</fullName>
    </alternativeName>
    <alternativeName>
        <fullName evidence="13">Oxidase bo(3) subunit 4</fullName>
    </alternativeName>
    <alternativeName>
        <fullName evidence="14">Ubiquinol oxidase polypeptide IV</fullName>
    </alternativeName>
    <alternativeName>
        <fullName evidence="15">Ubiquinol oxidase subunit 4</fullName>
    </alternativeName>
</protein>
<comment type="subcellular location">
    <subcellularLocation>
        <location evidence="1">Cell membrane</location>
        <topology evidence="1">Multi-pass membrane protein</topology>
    </subcellularLocation>
</comment>
<dbReference type="GO" id="GO:0009319">
    <property type="term" value="C:cytochrome o ubiquinol oxidase complex"/>
    <property type="evidence" value="ECO:0007669"/>
    <property type="project" value="TreeGrafter"/>
</dbReference>
<dbReference type="Proteomes" id="UP000004728">
    <property type="component" value="Unassembled WGS sequence"/>
</dbReference>
<evidence type="ECO:0000256" key="12">
    <source>
        <dbReference type="ARBA" id="ARBA00025694"/>
    </source>
</evidence>
<dbReference type="GO" id="GO:0005886">
    <property type="term" value="C:plasma membrane"/>
    <property type="evidence" value="ECO:0007669"/>
    <property type="project" value="UniProtKB-SubCell"/>
</dbReference>
<reference evidence="18 19" key="1">
    <citation type="journal article" date="2012" name="J. Bacteriol.">
        <title>Draft Genome Sequence of Novosphingobium nitrogenifigens Y88T.</title>
        <authorList>
            <person name="Strabala T.J."/>
            <person name="Macdonald L."/>
            <person name="Liu V."/>
            <person name="Smit A.M."/>
        </authorList>
    </citation>
    <scope>NUCLEOTIDE SEQUENCE [LARGE SCALE GENOMIC DNA]</scope>
    <source>
        <strain evidence="18 19">DSM 19370</strain>
    </source>
</reference>
<comment type="similarity">
    <text evidence="2">Belongs to the cytochrome c oxidase bacterial subunit 4 family.</text>
</comment>
<dbReference type="OrthoDB" id="2375888at2"/>
<sequence>MKDYATGFVLAVILTVIPFYLVMTDALGDKSLTTLVIAGFAGVQVIVHMIYFLHMNAKSEGGWNLLALVFTCILVFIVLSGVTWVMYHLNHNMMPMPHNMNELP</sequence>
<evidence type="ECO:0000256" key="1">
    <source>
        <dbReference type="ARBA" id="ARBA00004651"/>
    </source>
</evidence>
<accession>F1ZDX2</accession>
<keyword evidence="11 17" id="KW-0472">Membrane</keyword>
<comment type="caution">
    <text evidence="18">The sequence shown here is derived from an EMBL/GenBank/DDBJ whole genome shotgun (WGS) entry which is preliminary data.</text>
</comment>
<evidence type="ECO:0000256" key="14">
    <source>
        <dbReference type="ARBA" id="ARBA00030211"/>
    </source>
</evidence>
<dbReference type="NCBIfam" id="TIGR02847">
    <property type="entry name" value="CyoD"/>
    <property type="match status" value="1"/>
</dbReference>
<feature type="transmembrane region" description="Helical" evidence="17">
    <location>
        <begin position="7"/>
        <end position="23"/>
    </location>
</feature>
<keyword evidence="9 17" id="KW-1133">Transmembrane helix</keyword>
<comment type="subunit">
    <text evidence="3">Heterooctamer of two A chains, two B chains, two C chains and two D chains.</text>
</comment>
<evidence type="ECO:0000313" key="19">
    <source>
        <dbReference type="Proteomes" id="UP000004728"/>
    </source>
</evidence>
<evidence type="ECO:0000256" key="15">
    <source>
        <dbReference type="ARBA" id="ARBA00031887"/>
    </source>
</evidence>
<dbReference type="PANTHER" id="PTHR36835">
    <property type="entry name" value="CYTOCHROME BO(3) UBIQUINOL OXIDASE SUBUNIT 4"/>
    <property type="match status" value="1"/>
</dbReference>
<evidence type="ECO:0000256" key="3">
    <source>
        <dbReference type="ARBA" id="ARBA00011700"/>
    </source>
</evidence>
<keyword evidence="5" id="KW-0813">Transport</keyword>
<dbReference type="InterPro" id="IPR014210">
    <property type="entry name" value="Cyt_o_ubiqinol_oxidase_su4"/>
</dbReference>
<dbReference type="Pfam" id="PF03626">
    <property type="entry name" value="COX4_pro"/>
    <property type="match status" value="1"/>
</dbReference>
<evidence type="ECO:0000256" key="13">
    <source>
        <dbReference type="ARBA" id="ARBA00030071"/>
    </source>
</evidence>
<evidence type="ECO:0000256" key="7">
    <source>
        <dbReference type="ARBA" id="ARBA00022692"/>
    </source>
</evidence>
<dbReference type="PANTHER" id="PTHR36835:SF1">
    <property type="entry name" value="CYTOCHROME BO(3) UBIQUINOL OXIDASE SUBUNIT 4"/>
    <property type="match status" value="1"/>
</dbReference>
<evidence type="ECO:0000256" key="6">
    <source>
        <dbReference type="ARBA" id="ARBA00022475"/>
    </source>
</evidence>
<dbReference type="GO" id="GO:0009486">
    <property type="term" value="F:cytochrome bo3 ubiquinol oxidase activity"/>
    <property type="evidence" value="ECO:0007669"/>
    <property type="project" value="InterPro"/>
</dbReference>
<name>F1ZDX2_9SPHN</name>
<dbReference type="InterPro" id="IPR050968">
    <property type="entry name" value="Cytochrome_c_oxidase_bac_sub4"/>
</dbReference>
<comment type="function">
    <text evidence="12">Cytochrome bo(3) ubiquinol terminal oxidase is the component of the aerobic respiratory chain of E.coli that predominates when cells are grown at high aeration. Has proton pump activity across the membrane in addition to electron transfer, pumping 2 protons/electron.</text>
</comment>
<dbReference type="InParanoid" id="F1ZDX2"/>
<dbReference type="GO" id="GO:0015078">
    <property type="term" value="F:proton transmembrane transporter activity"/>
    <property type="evidence" value="ECO:0007669"/>
    <property type="project" value="TreeGrafter"/>
</dbReference>
<proteinExistence type="inferred from homology"/>
<dbReference type="eggNOG" id="COG3125">
    <property type="taxonomic scope" value="Bacteria"/>
</dbReference>
<evidence type="ECO:0000256" key="16">
    <source>
        <dbReference type="ARBA" id="ARBA00032185"/>
    </source>
</evidence>
<evidence type="ECO:0000256" key="10">
    <source>
        <dbReference type="ARBA" id="ARBA00023002"/>
    </source>
</evidence>
<feature type="transmembrane region" description="Helical" evidence="17">
    <location>
        <begin position="65"/>
        <end position="87"/>
    </location>
</feature>
<evidence type="ECO:0000256" key="5">
    <source>
        <dbReference type="ARBA" id="ARBA00022448"/>
    </source>
</evidence>
<keyword evidence="7 17" id="KW-0812">Transmembrane</keyword>
<evidence type="ECO:0000256" key="17">
    <source>
        <dbReference type="SAM" id="Phobius"/>
    </source>
</evidence>
<evidence type="ECO:0000256" key="8">
    <source>
        <dbReference type="ARBA" id="ARBA00022982"/>
    </source>
</evidence>
<evidence type="ECO:0000256" key="4">
    <source>
        <dbReference type="ARBA" id="ARBA00014689"/>
    </source>
</evidence>
<organism evidence="18 19">
    <name type="scientific">Novosphingobium nitrogenifigens DSM 19370</name>
    <dbReference type="NCBI Taxonomy" id="983920"/>
    <lineage>
        <taxon>Bacteria</taxon>
        <taxon>Pseudomonadati</taxon>
        <taxon>Pseudomonadota</taxon>
        <taxon>Alphaproteobacteria</taxon>
        <taxon>Sphingomonadales</taxon>
        <taxon>Sphingomonadaceae</taxon>
        <taxon>Novosphingobium</taxon>
    </lineage>
</organism>
<dbReference type="FunCoup" id="F1ZDX2">
    <property type="interactions" value="61"/>
</dbReference>
<dbReference type="STRING" id="983920.Y88_3499"/>
<keyword evidence="8" id="KW-0249">Electron transport</keyword>
<feature type="transmembrane region" description="Helical" evidence="17">
    <location>
        <begin position="35"/>
        <end position="53"/>
    </location>
</feature>
<evidence type="ECO:0000256" key="9">
    <source>
        <dbReference type="ARBA" id="ARBA00022989"/>
    </source>
</evidence>
<dbReference type="GO" id="GO:0015990">
    <property type="term" value="P:electron transport coupled proton transport"/>
    <property type="evidence" value="ECO:0007669"/>
    <property type="project" value="InterPro"/>
</dbReference>